<evidence type="ECO:0000313" key="2">
    <source>
        <dbReference type="Proteomes" id="UP001164539"/>
    </source>
</evidence>
<reference evidence="1 2" key="1">
    <citation type="journal article" date="2023" name="Science">
        <title>Complex scaffold remodeling in plant triterpene biosynthesis.</title>
        <authorList>
            <person name="De La Pena R."/>
            <person name="Hodgson H."/>
            <person name="Liu J.C."/>
            <person name="Stephenson M.J."/>
            <person name="Martin A.C."/>
            <person name="Owen C."/>
            <person name="Harkess A."/>
            <person name="Leebens-Mack J."/>
            <person name="Jimenez L.E."/>
            <person name="Osbourn A."/>
            <person name="Sattely E.S."/>
        </authorList>
    </citation>
    <scope>NUCLEOTIDE SEQUENCE [LARGE SCALE GENOMIC DNA]</scope>
    <source>
        <strain evidence="2">cv. JPN11</strain>
        <tissue evidence="1">Leaf</tissue>
    </source>
</reference>
<gene>
    <name evidence="1" type="ORF">OWV82_025395</name>
</gene>
<accession>A0ACC1WSW2</accession>
<evidence type="ECO:0000313" key="1">
    <source>
        <dbReference type="EMBL" id="KAJ4702295.1"/>
    </source>
</evidence>
<comment type="caution">
    <text evidence="1">The sequence shown here is derived from an EMBL/GenBank/DDBJ whole genome shotgun (WGS) entry which is preliminary data.</text>
</comment>
<proteinExistence type="predicted"/>
<dbReference type="Proteomes" id="UP001164539">
    <property type="component" value="Chromosome 14"/>
</dbReference>
<keyword evidence="2" id="KW-1185">Reference proteome</keyword>
<organism evidence="1 2">
    <name type="scientific">Melia azedarach</name>
    <name type="common">Chinaberry tree</name>
    <dbReference type="NCBI Taxonomy" id="155640"/>
    <lineage>
        <taxon>Eukaryota</taxon>
        <taxon>Viridiplantae</taxon>
        <taxon>Streptophyta</taxon>
        <taxon>Embryophyta</taxon>
        <taxon>Tracheophyta</taxon>
        <taxon>Spermatophyta</taxon>
        <taxon>Magnoliopsida</taxon>
        <taxon>eudicotyledons</taxon>
        <taxon>Gunneridae</taxon>
        <taxon>Pentapetalae</taxon>
        <taxon>rosids</taxon>
        <taxon>malvids</taxon>
        <taxon>Sapindales</taxon>
        <taxon>Meliaceae</taxon>
        <taxon>Melia</taxon>
    </lineage>
</organism>
<name>A0ACC1WSW2_MELAZ</name>
<sequence>MVYSSCAINNSHISIFCSFQLKRMNCTLSSISLYPGVPSNRKFPKHIITPLMAHSNTRIHSRKLPKNHRNPRQTKLPPNFGVNLFLKKPSADFDPFYTDSEDVEGEEGEEKEQNGDIVWDSEEIAAISSLFQGRIPQKPGKLYRERPHPLPLPHKLRPLELPTPKKHVKLASSRASICKQVYKNPNFLISLARDIKGLNKNEDVSVVLNKCARFLRKGSLSLTVRELGHMGLPERALQTFCWAQKQPHLFPDNRILASTVEVLSRHHELKVPFDLEKFTGLASRGVLEAMVKGFIKGKSLNLAWKLLSVAKNSKRMLDPSIHAKLILELGKNPDKHALVMTLMDELGRRDELNLSQQDCSAIMKVGVRLRRFDVVESLFQWYTHSGHDPSVVMYTTLVHSRYSESKYREALAVVWDMEASNCLFDLPAYRVVIKLFVALDDLSRAVRYFEKLKEAGFCPTYDIYRNMIRIYMVSGRLAKCKEVCREAEIGGFKLDKQTVEELLHIEKETKMGSPFGRLET</sequence>
<protein>
    <submittedName>
        <fullName evidence="1">Pentatricopeptide repeat-containing protein</fullName>
    </submittedName>
</protein>
<dbReference type="EMBL" id="CM051407">
    <property type="protein sequence ID" value="KAJ4702295.1"/>
    <property type="molecule type" value="Genomic_DNA"/>
</dbReference>